<keyword evidence="6" id="KW-1185">Reference proteome</keyword>
<dbReference type="AlphaFoldDB" id="A0AAU9JVV7"/>
<proteinExistence type="predicted"/>
<feature type="coiled-coil region" evidence="2">
    <location>
        <begin position="250"/>
        <end position="277"/>
    </location>
</feature>
<evidence type="ECO:0000259" key="4">
    <source>
        <dbReference type="Pfam" id="PF21773"/>
    </source>
</evidence>
<gene>
    <name evidence="5" type="ORF">BSTOLATCC_MIC49995</name>
</gene>
<organism evidence="5 6">
    <name type="scientific">Blepharisma stoltei</name>
    <dbReference type="NCBI Taxonomy" id="1481888"/>
    <lineage>
        <taxon>Eukaryota</taxon>
        <taxon>Sar</taxon>
        <taxon>Alveolata</taxon>
        <taxon>Ciliophora</taxon>
        <taxon>Postciliodesmatophora</taxon>
        <taxon>Heterotrichea</taxon>
        <taxon>Heterotrichida</taxon>
        <taxon>Blepharismidae</taxon>
        <taxon>Blepharisma</taxon>
    </lineage>
</organism>
<feature type="coiled-coil region" evidence="2">
    <location>
        <begin position="304"/>
        <end position="363"/>
    </location>
</feature>
<dbReference type="InterPro" id="IPR051876">
    <property type="entry name" value="ODA-DC/CCD"/>
</dbReference>
<reference evidence="5" key="1">
    <citation type="submission" date="2021-09" db="EMBL/GenBank/DDBJ databases">
        <authorList>
            <consortium name="AG Swart"/>
            <person name="Singh M."/>
            <person name="Singh A."/>
            <person name="Seah K."/>
            <person name="Emmerich C."/>
        </authorList>
    </citation>
    <scope>NUCLEOTIDE SEQUENCE</scope>
    <source>
        <strain evidence="5">ATCC30299</strain>
    </source>
</reference>
<protein>
    <recommendedName>
        <fullName evidence="4">ODAD1 central coiled coil region domain-containing protein</fullName>
    </recommendedName>
</protein>
<dbReference type="Pfam" id="PF21773">
    <property type="entry name" value="ODAD1_CC"/>
    <property type="match status" value="1"/>
</dbReference>
<evidence type="ECO:0000256" key="2">
    <source>
        <dbReference type="SAM" id="Coils"/>
    </source>
</evidence>
<comment type="caution">
    <text evidence="5">The sequence shown here is derived from an EMBL/GenBank/DDBJ whole genome shotgun (WGS) entry which is preliminary data.</text>
</comment>
<keyword evidence="1 2" id="KW-0175">Coiled coil</keyword>
<evidence type="ECO:0000313" key="5">
    <source>
        <dbReference type="EMBL" id="CAG9329879.1"/>
    </source>
</evidence>
<evidence type="ECO:0000313" key="6">
    <source>
        <dbReference type="Proteomes" id="UP001162131"/>
    </source>
</evidence>
<accession>A0AAU9JVV7</accession>
<feature type="domain" description="ODAD1 central coiled coil region" evidence="4">
    <location>
        <begin position="110"/>
        <end position="394"/>
    </location>
</feature>
<dbReference type="Proteomes" id="UP001162131">
    <property type="component" value="Unassembled WGS sequence"/>
</dbReference>
<evidence type="ECO:0000256" key="1">
    <source>
        <dbReference type="ARBA" id="ARBA00023054"/>
    </source>
</evidence>
<name>A0AAU9JVV7_9CILI</name>
<dbReference type="EMBL" id="CAJZBQ010000050">
    <property type="protein sequence ID" value="CAG9329879.1"/>
    <property type="molecule type" value="Genomic_DNA"/>
</dbReference>
<dbReference type="InterPro" id="IPR049258">
    <property type="entry name" value="ODAD1_CC"/>
</dbReference>
<dbReference type="PANTHER" id="PTHR21694">
    <property type="entry name" value="COILED-COIL DOMAIN-CONTAINING PROTEIN 63"/>
    <property type="match status" value="1"/>
</dbReference>
<evidence type="ECO:0000256" key="3">
    <source>
        <dbReference type="SAM" id="MobiDB-lite"/>
    </source>
</evidence>
<feature type="compositionally biased region" description="Basic and acidic residues" evidence="3">
    <location>
        <begin position="11"/>
        <end position="22"/>
    </location>
</feature>
<dbReference type="PANTHER" id="PTHR21694:SF18">
    <property type="entry name" value="COILED-COIL DOMAIN-CONTAINING PROTEIN 63"/>
    <property type="match status" value="1"/>
</dbReference>
<feature type="region of interest" description="Disordered" evidence="3">
    <location>
        <begin position="1"/>
        <end position="22"/>
    </location>
</feature>
<sequence>MSLKRISTGKDSSKSESYRTRLESLRQEAQQLKSQVYLDSQEQKNLNFHSDIARLQDQADSYVRKIERERFKVAQLQDEIAAMNENIKNQRKTLSKSQISQKEANEQMNRKIKALENNIDKGLQKYNEILAQNKSIIDKIDALRRERVIYIQMSKALEEELEKRKEEMKDIVDKGAQAIKDREEIRKKIAEIKQEAEKEQEEFENEWRTLEKLIEKDKKSKEFITENERNLIGLEEENTADLEVQIEMQTKKEKDMIQQQREKMQKYEEELQNLRESTGISSLEDVVKVYLDAEMQNLSLFNHVTELSAEMEQLDLQIAEIKGNVEKCKTHDTKADQDRRTTIKELELKVEKITLREEEFEKGYERTMKTMNSLVEGVRVLCNKLGMTEQEIEQRDEVEGLNERNMIHYFSAAEAKINQLILDREKSGNAKANSESLKKIEVEAPAVLELIEEDEFAQPMTTDEIRYKSLKRLNDEGDKRLRRK</sequence>